<gene>
    <name evidence="2" type="ORF">CCE28_02955</name>
</gene>
<dbReference type="OrthoDB" id="9974814at2"/>
<sequence>MENKQFNKSRVVKSRPHPILAGFIDFYMVNLVIGSVVSIFNTITGINIYYEMNITGAVILTVLILGGVITYYLFYSKKVMFLSFGEFLTGRRIERNIKVWTNPFNCNRLGIFVVIIINMIMFANEWDSISRGYIYTFTGLIGKLIRIAIKAYALKEFSNRNLNGLIILIIISLLSIIGFQSQGVFPDEMKKFGTYFSLVIAAFYTVIYIIYTLIFKKQQIQ</sequence>
<accession>A0A267MPP5</accession>
<dbReference type="AlphaFoldDB" id="A0A267MPP5"/>
<evidence type="ECO:0000313" key="2">
    <source>
        <dbReference type="EMBL" id="PAB61402.1"/>
    </source>
</evidence>
<comment type="caution">
    <text evidence="2">The sequence shown here is derived from an EMBL/GenBank/DDBJ whole genome shotgun (WGS) entry which is preliminary data.</text>
</comment>
<dbReference type="EMBL" id="NIBG01000001">
    <property type="protein sequence ID" value="PAB61402.1"/>
    <property type="molecule type" value="Genomic_DNA"/>
</dbReference>
<dbReference type="Proteomes" id="UP000216024">
    <property type="component" value="Unassembled WGS sequence"/>
</dbReference>
<dbReference type="RefSeq" id="WP_095130784.1">
    <property type="nucleotide sequence ID" value="NZ_NIBG01000001.1"/>
</dbReference>
<organism evidence="2 3">
    <name type="scientific">Anaeromicrobium sediminis</name>
    <dbReference type="NCBI Taxonomy" id="1478221"/>
    <lineage>
        <taxon>Bacteria</taxon>
        <taxon>Bacillati</taxon>
        <taxon>Bacillota</taxon>
        <taxon>Clostridia</taxon>
        <taxon>Peptostreptococcales</taxon>
        <taxon>Thermotaleaceae</taxon>
        <taxon>Anaeromicrobium</taxon>
    </lineage>
</organism>
<name>A0A267MPP5_9FIRM</name>
<feature type="transmembrane region" description="Helical" evidence="1">
    <location>
        <begin position="109"/>
        <end position="126"/>
    </location>
</feature>
<proteinExistence type="predicted"/>
<feature type="transmembrane region" description="Helical" evidence="1">
    <location>
        <begin position="52"/>
        <end position="74"/>
    </location>
</feature>
<evidence type="ECO:0000313" key="3">
    <source>
        <dbReference type="Proteomes" id="UP000216024"/>
    </source>
</evidence>
<keyword evidence="1" id="KW-0472">Membrane</keyword>
<feature type="transmembrane region" description="Helical" evidence="1">
    <location>
        <begin position="132"/>
        <end position="149"/>
    </location>
</feature>
<keyword evidence="1" id="KW-0812">Transmembrane</keyword>
<feature type="transmembrane region" description="Helical" evidence="1">
    <location>
        <begin position="20"/>
        <end position="40"/>
    </location>
</feature>
<reference evidence="2 3" key="1">
    <citation type="submission" date="2017-06" db="EMBL/GenBank/DDBJ databases">
        <title>Draft genome sequence of anaerobic fermentative bacterium Anaeromicrobium sediminis DY2726D isolated from West Pacific Ocean sediments.</title>
        <authorList>
            <person name="Zeng X."/>
        </authorList>
    </citation>
    <scope>NUCLEOTIDE SEQUENCE [LARGE SCALE GENOMIC DNA]</scope>
    <source>
        <strain evidence="2 3">DY2726D</strain>
    </source>
</reference>
<keyword evidence="3" id="KW-1185">Reference proteome</keyword>
<feature type="transmembrane region" description="Helical" evidence="1">
    <location>
        <begin position="192"/>
        <end position="215"/>
    </location>
</feature>
<feature type="transmembrane region" description="Helical" evidence="1">
    <location>
        <begin position="161"/>
        <end position="180"/>
    </location>
</feature>
<keyword evidence="1" id="KW-1133">Transmembrane helix</keyword>
<evidence type="ECO:0000256" key="1">
    <source>
        <dbReference type="SAM" id="Phobius"/>
    </source>
</evidence>
<protein>
    <submittedName>
        <fullName evidence="2">Uncharacterized protein</fullName>
    </submittedName>
</protein>